<dbReference type="InterPro" id="IPR020624">
    <property type="entry name" value="Schiff_base-form_aldolases_CS"/>
</dbReference>
<dbReference type="SMART" id="SM01130">
    <property type="entry name" value="DHDPS"/>
    <property type="match status" value="1"/>
</dbReference>
<keyword evidence="2" id="KW-0963">Cytoplasm</keyword>
<evidence type="ECO:0000256" key="2">
    <source>
        <dbReference type="ARBA" id="ARBA00022490"/>
    </source>
</evidence>
<dbReference type="RefSeq" id="WP_338687554.1">
    <property type="nucleotide sequence ID" value="NZ_AP024702.1"/>
</dbReference>
<accession>A0ABN6GXY7</accession>
<name>A0ABN6GXY7_9BACT</name>
<evidence type="ECO:0000256" key="3">
    <source>
        <dbReference type="ARBA" id="ARBA00023239"/>
    </source>
</evidence>
<evidence type="ECO:0000313" key="8">
    <source>
        <dbReference type="Proteomes" id="UP001374893"/>
    </source>
</evidence>
<evidence type="ECO:0000313" key="7">
    <source>
        <dbReference type="EMBL" id="BCX46171.1"/>
    </source>
</evidence>
<dbReference type="InterPro" id="IPR013785">
    <property type="entry name" value="Aldolase_TIM"/>
</dbReference>
<proteinExistence type="inferred from homology"/>
<dbReference type="Gene3D" id="3.20.20.70">
    <property type="entry name" value="Aldolase class I"/>
    <property type="match status" value="1"/>
</dbReference>
<dbReference type="GO" id="GO:0016829">
    <property type="term" value="F:lyase activity"/>
    <property type="evidence" value="ECO:0007669"/>
    <property type="project" value="UniProtKB-KW"/>
</dbReference>
<keyword evidence="8" id="KW-1185">Reference proteome</keyword>
<sequence length="298" mass="31549">MKFQLNGLVAATHTPFHPDGSLASEVVPVQAAHLAEQGIRSVFITGSTGEAHSLTRDERLAMFTAWAKAGPEHDIKVVAHVGSNCIEDAKAFAAAAADLGLDAISALAPSYYKPASIEDLVECCGAIASAAPSLPFYYYDIPVLTGVRFPMSDFLKSATGQIPNLVGIKFTNDDLDEFQVARSVGDFDLPWGIDEKLLDALQTGATGAVGSSYNFAAPLYRDLIDAYEAGDIDTARKLQQQAIDLIDTLAAIGYLGAAKAVMGWQGVPVGPARLPISNPTPAQLDALREKLHPPVLQS</sequence>
<keyword evidence="5" id="KW-0119">Carbohydrate metabolism</keyword>
<evidence type="ECO:0000256" key="4">
    <source>
        <dbReference type="ARBA" id="ARBA00023270"/>
    </source>
</evidence>
<dbReference type="PRINTS" id="PR00146">
    <property type="entry name" value="DHPICSNTHASE"/>
</dbReference>
<comment type="subcellular location">
    <subcellularLocation>
        <location evidence="1">Cytoplasm</location>
    </subcellularLocation>
</comment>
<evidence type="ECO:0000256" key="1">
    <source>
        <dbReference type="ARBA" id="ARBA00004496"/>
    </source>
</evidence>
<organism evidence="7 8">
    <name type="scientific">Haloferula helveola</name>
    <dbReference type="NCBI Taxonomy" id="490095"/>
    <lineage>
        <taxon>Bacteria</taxon>
        <taxon>Pseudomonadati</taxon>
        <taxon>Verrucomicrobiota</taxon>
        <taxon>Verrucomicrobiia</taxon>
        <taxon>Verrucomicrobiales</taxon>
        <taxon>Verrucomicrobiaceae</taxon>
        <taxon>Haloferula</taxon>
    </lineage>
</organism>
<reference evidence="7 8" key="1">
    <citation type="submission" date="2021-06" db="EMBL/GenBank/DDBJ databases">
        <title>Complete genome of Haloferula helveola possessing various polysaccharide degrading enzymes.</title>
        <authorList>
            <person name="Takami H."/>
            <person name="Huang C."/>
            <person name="Hamasaki K."/>
        </authorList>
    </citation>
    <scope>NUCLEOTIDE SEQUENCE [LARGE SCALE GENOMIC DNA]</scope>
    <source>
        <strain evidence="7 8">CN-1</strain>
    </source>
</reference>
<evidence type="ECO:0000256" key="5">
    <source>
        <dbReference type="ARBA" id="ARBA00023277"/>
    </source>
</evidence>
<keyword evidence="4" id="KW-0704">Schiff base</keyword>
<gene>
    <name evidence="7" type="ORF">HAHE_00790</name>
</gene>
<protein>
    <submittedName>
        <fullName evidence="7">Dihydrodipicolinate synthase/N-acetylneuraminate lyase</fullName>
    </submittedName>
</protein>
<comment type="similarity">
    <text evidence="6">Belongs to the DapA family.</text>
</comment>
<dbReference type="PIRSF" id="PIRSF001365">
    <property type="entry name" value="DHDPS"/>
    <property type="match status" value="1"/>
</dbReference>
<dbReference type="PROSITE" id="PS00665">
    <property type="entry name" value="DHDPS_1"/>
    <property type="match status" value="1"/>
</dbReference>
<keyword evidence="3 6" id="KW-0456">Lyase</keyword>
<dbReference type="PANTHER" id="PTHR12128:SF21">
    <property type="entry name" value="N-ACETYLNEURAMINATE LYASE"/>
    <property type="match status" value="1"/>
</dbReference>
<dbReference type="EMBL" id="AP024702">
    <property type="protein sequence ID" value="BCX46171.1"/>
    <property type="molecule type" value="Genomic_DNA"/>
</dbReference>
<dbReference type="PANTHER" id="PTHR12128">
    <property type="entry name" value="DIHYDRODIPICOLINATE SYNTHASE"/>
    <property type="match status" value="1"/>
</dbReference>
<dbReference type="Pfam" id="PF00701">
    <property type="entry name" value="DHDPS"/>
    <property type="match status" value="1"/>
</dbReference>
<dbReference type="SUPFAM" id="SSF51569">
    <property type="entry name" value="Aldolase"/>
    <property type="match status" value="1"/>
</dbReference>
<dbReference type="InterPro" id="IPR002220">
    <property type="entry name" value="DapA-like"/>
</dbReference>
<evidence type="ECO:0000256" key="6">
    <source>
        <dbReference type="PIRNR" id="PIRNR001365"/>
    </source>
</evidence>
<dbReference type="Proteomes" id="UP001374893">
    <property type="component" value="Chromosome"/>
</dbReference>